<dbReference type="Pfam" id="PF07690">
    <property type="entry name" value="MFS_1"/>
    <property type="match status" value="1"/>
</dbReference>
<comment type="subcellular location">
    <subcellularLocation>
        <location evidence="1">Membrane</location>
        <topology evidence="1">Multi-pass membrane protein</topology>
    </subcellularLocation>
</comment>
<evidence type="ECO:0000313" key="8">
    <source>
        <dbReference type="Proteomes" id="UP000243797"/>
    </source>
</evidence>
<dbReference type="OrthoDB" id="2585655at2759"/>
<sequence length="542" mass="58740">MGFLGILEPATDERVPGTTVLDDQAAHTEGSTGNLKHAAGKSGNIILIPQPSNDPNDPLNWTLTKKLTVMLIVGVGSCIYGATIPPLLNAGTVVIALELGVTISAIIQASGYQLLVVAGSATVVNAIARKYGKRPVFLASCIFGLVGSAIGSASTNYSQLLAARIIQGFSCTAYESLLLAIVGDLFFLHERGLYSALANFILGAVSNFSSVICGPITTELGWKWLFHLLLIFGSMVFVLHFLFVPETQFNRDRAYELDETGIPAANLNEKMDDVRVEDVGSNSGSSIRPKTYAENLKIFNGTFSNESFFMLCFGPFATCLNVAVLWVVILSGYYLSLYVTVAYLLAQIFSPPPYLLTPSGVGYLSLGPFVGGLVAACVGAALNDRLVRWCAKRNKGVYEPEYRLLIAHLGLIGIAGFIGWGFAAQNGESPYLAAFCHGTGLFGLMFVFIASTNYALDAYREMSNEIFLASMAFKNLIIFAYAYFINDWAARKGPAEVLWVLSTVGAGLMATTPILFFFGKRYRLHWHKNNLVRKLGVLTHEE</sequence>
<evidence type="ECO:0000256" key="2">
    <source>
        <dbReference type="ARBA" id="ARBA00022692"/>
    </source>
</evidence>
<organism evidence="7 8">
    <name type="scientific">Sphaceloma murrayae</name>
    <dbReference type="NCBI Taxonomy" id="2082308"/>
    <lineage>
        <taxon>Eukaryota</taxon>
        <taxon>Fungi</taxon>
        <taxon>Dikarya</taxon>
        <taxon>Ascomycota</taxon>
        <taxon>Pezizomycotina</taxon>
        <taxon>Dothideomycetes</taxon>
        <taxon>Dothideomycetidae</taxon>
        <taxon>Myriangiales</taxon>
        <taxon>Elsinoaceae</taxon>
        <taxon>Sphaceloma</taxon>
    </lineage>
</organism>
<accession>A0A2K1R2N0</accession>
<comment type="caution">
    <text evidence="7">The sequence shown here is derived from an EMBL/GenBank/DDBJ whole genome shotgun (WGS) entry which is preliminary data.</text>
</comment>
<dbReference type="GO" id="GO:0022857">
    <property type="term" value="F:transmembrane transporter activity"/>
    <property type="evidence" value="ECO:0007669"/>
    <property type="project" value="InterPro"/>
</dbReference>
<proteinExistence type="predicted"/>
<dbReference type="InterPro" id="IPR020846">
    <property type="entry name" value="MFS_dom"/>
</dbReference>
<dbReference type="SUPFAM" id="SSF103473">
    <property type="entry name" value="MFS general substrate transporter"/>
    <property type="match status" value="1"/>
</dbReference>
<evidence type="ECO:0000256" key="3">
    <source>
        <dbReference type="ARBA" id="ARBA00022989"/>
    </source>
</evidence>
<gene>
    <name evidence="7" type="ORF">CAC42_901</name>
</gene>
<dbReference type="PANTHER" id="PTHR23502">
    <property type="entry name" value="MAJOR FACILITATOR SUPERFAMILY"/>
    <property type="match status" value="1"/>
</dbReference>
<evidence type="ECO:0000313" key="7">
    <source>
        <dbReference type="EMBL" id="PNS21542.1"/>
    </source>
</evidence>
<dbReference type="InterPro" id="IPR011701">
    <property type="entry name" value="MFS"/>
</dbReference>
<feature type="transmembrane region" description="Helical" evidence="5">
    <location>
        <begin position="431"/>
        <end position="454"/>
    </location>
</feature>
<evidence type="ECO:0000256" key="5">
    <source>
        <dbReference type="SAM" id="Phobius"/>
    </source>
</evidence>
<reference evidence="7 8" key="1">
    <citation type="submission" date="2017-06" db="EMBL/GenBank/DDBJ databases">
        <title>Draft genome sequence of a variant of Elsinoe murrayae.</title>
        <authorList>
            <person name="Cheng Q."/>
        </authorList>
    </citation>
    <scope>NUCLEOTIDE SEQUENCE [LARGE SCALE GENOMIC DNA]</scope>
    <source>
        <strain evidence="7 8">CQ-2017a</strain>
    </source>
</reference>
<keyword evidence="8" id="KW-1185">Reference proteome</keyword>
<dbReference type="GO" id="GO:0005886">
    <property type="term" value="C:plasma membrane"/>
    <property type="evidence" value="ECO:0007669"/>
    <property type="project" value="TreeGrafter"/>
</dbReference>
<dbReference type="InterPro" id="IPR036259">
    <property type="entry name" value="MFS_trans_sf"/>
</dbReference>
<dbReference type="EMBL" id="NKHZ01000011">
    <property type="protein sequence ID" value="PNS21542.1"/>
    <property type="molecule type" value="Genomic_DNA"/>
</dbReference>
<evidence type="ECO:0000256" key="4">
    <source>
        <dbReference type="ARBA" id="ARBA00023136"/>
    </source>
</evidence>
<keyword evidence="2 5" id="KW-0812">Transmembrane</keyword>
<feature type="transmembrane region" description="Helical" evidence="5">
    <location>
        <begin position="361"/>
        <end position="383"/>
    </location>
</feature>
<evidence type="ECO:0000256" key="1">
    <source>
        <dbReference type="ARBA" id="ARBA00004141"/>
    </source>
</evidence>
<feature type="transmembrane region" description="Helical" evidence="5">
    <location>
        <begin position="67"/>
        <end position="88"/>
    </location>
</feature>
<evidence type="ECO:0000259" key="6">
    <source>
        <dbReference type="PROSITE" id="PS50850"/>
    </source>
</evidence>
<feature type="domain" description="Major facilitator superfamily (MFS) profile" evidence="6">
    <location>
        <begin position="69"/>
        <end position="542"/>
    </location>
</feature>
<feature type="transmembrane region" description="Helical" evidence="5">
    <location>
        <begin position="308"/>
        <end position="335"/>
    </location>
</feature>
<dbReference type="PROSITE" id="PS50850">
    <property type="entry name" value="MFS"/>
    <property type="match status" value="1"/>
</dbReference>
<feature type="transmembrane region" description="Helical" evidence="5">
    <location>
        <begin position="224"/>
        <end position="244"/>
    </location>
</feature>
<dbReference type="PANTHER" id="PTHR23502:SF29">
    <property type="entry name" value="TRANSPORTER, PUTATIVE (AFU_ORTHOLOGUE AFUA_6G06680)-RELATED"/>
    <property type="match status" value="1"/>
</dbReference>
<dbReference type="Gene3D" id="1.20.1250.20">
    <property type="entry name" value="MFS general substrate transporter like domains"/>
    <property type="match status" value="1"/>
</dbReference>
<feature type="transmembrane region" description="Helical" evidence="5">
    <location>
        <begin position="100"/>
        <end position="124"/>
    </location>
</feature>
<feature type="transmembrane region" description="Helical" evidence="5">
    <location>
        <begin position="466"/>
        <end position="485"/>
    </location>
</feature>
<name>A0A2K1R2N0_9PEZI</name>
<dbReference type="Proteomes" id="UP000243797">
    <property type="component" value="Unassembled WGS sequence"/>
</dbReference>
<dbReference type="AlphaFoldDB" id="A0A2K1R2N0"/>
<feature type="transmembrane region" description="Helical" evidence="5">
    <location>
        <begin position="136"/>
        <end position="153"/>
    </location>
</feature>
<dbReference type="InParanoid" id="A0A2K1R2N0"/>
<keyword evidence="4 5" id="KW-0472">Membrane</keyword>
<keyword evidence="3 5" id="KW-1133">Transmembrane helix</keyword>
<dbReference type="STRING" id="2082308.A0A2K1R2N0"/>
<protein>
    <recommendedName>
        <fullName evidence="6">Major facilitator superfamily (MFS) profile domain-containing protein</fullName>
    </recommendedName>
</protein>
<feature type="transmembrane region" description="Helical" evidence="5">
    <location>
        <begin position="497"/>
        <end position="518"/>
    </location>
</feature>
<feature type="transmembrane region" description="Helical" evidence="5">
    <location>
        <begin position="404"/>
        <end position="425"/>
    </location>
</feature>
<feature type="transmembrane region" description="Helical" evidence="5">
    <location>
        <begin position="200"/>
        <end position="218"/>
    </location>
</feature>
<feature type="transmembrane region" description="Helical" evidence="5">
    <location>
        <begin position="165"/>
        <end position="188"/>
    </location>
</feature>